<dbReference type="GO" id="GO:0061723">
    <property type="term" value="P:glycophagy"/>
    <property type="evidence" value="ECO:0007669"/>
    <property type="project" value="TreeGrafter"/>
</dbReference>
<dbReference type="Proteomes" id="UP000182142">
    <property type="component" value="Unassembled WGS sequence"/>
</dbReference>
<name>A0A193RFM5_PLAKH</name>
<evidence type="ECO:0000256" key="4">
    <source>
        <dbReference type="RuleBase" id="RU361201"/>
    </source>
</evidence>
<dbReference type="EMBL" id="CWHQ02000013">
    <property type="protein sequence ID" value="SBO25061.1"/>
    <property type="molecule type" value="Genomic_DNA"/>
</dbReference>
<evidence type="ECO:0000256" key="3">
    <source>
        <dbReference type="ARBA" id="ARBA00023006"/>
    </source>
</evidence>
<gene>
    <name evidence="5" type="ORF">PKNA1_C2_1211000</name>
    <name evidence="6" type="ORF">PKNA1_H1_1211000</name>
</gene>
<keyword evidence="3 4" id="KW-0072">Autophagy</keyword>
<dbReference type="PANTHER" id="PTHR13385:SF0">
    <property type="entry name" value="UBIQUITIN-LIKE PROTEIN ATG12"/>
    <property type="match status" value="1"/>
</dbReference>
<sequence length="169" mass="19840">MSDSVIRYFPNFEKKPDMRESLFSRRNRKVKIAFKSISGTAVLKKNKILINGNETLESVLSFLKKVFNRNEHIYLYINNTIKPNLDDFLADLFDVKHLKKRKIGVEKRPRLYYTFVSVYICIAKCHPTIMIHVSVHSISSNNFPPLFFFLQLYQVSNCLNISYSFTPAY</sequence>
<proteinExistence type="inferred from homology"/>
<dbReference type="GO" id="GO:0019776">
    <property type="term" value="F:Atg8-family ligase activity"/>
    <property type="evidence" value="ECO:0007669"/>
    <property type="project" value="TreeGrafter"/>
</dbReference>
<keyword evidence="1 4" id="KW-1017">Isopeptide bond</keyword>
<dbReference type="PANTHER" id="PTHR13385">
    <property type="entry name" value="AUTOPHAGY PROTEIN 12"/>
    <property type="match status" value="1"/>
</dbReference>
<evidence type="ECO:0000313" key="6">
    <source>
        <dbReference type="EMBL" id="SBO27837.1"/>
    </source>
</evidence>
<dbReference type="Proteomes" id="UP000182128">
    <property type="component" value="Unassembled WGS sequence"/>
</dbReference>
<evidence type="ECO:0000256" key="1">
    <source>
        <dbReference type="ARBA" id="ARBA00022499"/>
    </source>
</evidence>
<dbReference type="GO" id="GO:0034727">
    <property type="term" value="P:piecemeal microautophagy of the nucleus"/>
    <property type="evidence" value="ECO:0007669"/>
    <property type="project" value="TreeGrafter"/>
</dbReference>
<dbReference type="AlphaFoldDB" id="A0A193RFM5"/>
<evidence type="ECO:0000313" key="5">
    <source>
        <dbReference type="EMBL" id="SBO25061.1"/>
    </source>
</evidence>
<protein>
    <recommendedName>
        <fullName evidence="4">Ubiquitin-like protein ATG12</fullName>
    </recommendedName>
</protein>
<organism evidence="5 7">
    <name type="scientific">Plasmodium knowlesi (strain H)</name>
    <dbReference type="NCBI Taxonomy" id="5851"/>
    <lineage>
        <taxon>Eukaryota</taxon>
        <taxon>Sar</taxon>
        <taxon>Alveolata</taxon>
        <taxon>Apicomplexa</taxon>
        <taxon>Aconoidasida</taxon>
        <taxon>Haemosporida</taxon>
        <taxon>Plasmodiidae</taxon>
        <taxon>Plasmodium</taxon>
        <taxon>Plasmodium (Plasmodium)</taxon>
    </lineage>
</organism>
<dbReference type="GO" id="GO:0000422">
    <property type="term" value="P:autophagy of mitochondrion"/>
    <property type="evidence" value="ECO:0007669"/>
    <property type="project" value="TreeGrafter"/>
</dbReference>
<accession>A0A193RFM5</accession>
<comment type="similarity">
    <text evidence="4">Belongs to the ATG12 family.</text>
</comment>
<evidence type="ECO:0000256" key="2">
    <source>
        <dbReference type="ARBA" id="ARBA00022786"/>
    </source>
</evidence>
<dbReference type="GO" id="GO:0000421">
    <property type="term" value="C:autophagosome membrane"/>
    <property type="evidence" value="ECO:0007669"/>
    <property type="project" value="TreeGrafter"/>
</dbReference>
<reference evidence="7 8" key="1">
    <citation type="submission" date="2016-05" db="EMBL/GenBank/DDBJ databases">
        <authorList>
            <person name="Sharaf H."/>
        </authorList>
    </citation>
    <scope>NUCLEOTIDE SEQUENCE [LARGE SCALE GENOMIC DNA]</scope>
    <source>
        <strain evidence="7 8">H</strain>
    </source>
</reference>
<dbReference type="GO" id="GO:0034274">
    <property type="term" value="C:Atg12-Atg5-Atg16 complex"/>
    <property type="evidence" value="ECO:0007669"/>
    <property type="project" value="TreeGrafter"/>
</dbReference>
<keyword evidence="2 4" id="KW-0833">Ubl conjugation pathway</keyword>
<dbReference type="Pfam" id="PF04110">
    <property type="entry name" value="APG12"/>
    <property type="match status" value="1"/>
</dbReference>
<comment type="subunit">
    <text evidence="4">Forms a conjugate with ATG5.</text>
</comment>
<evidence type="ECO:0000313" key="7">
    <source>
        <dbReference type="Proteomes" id="UP000182128"/>
    </source>
</evidence>
<dbReference type="InterPro" id="IPR007242">
    <property type="entry name" value="Atg12"/>
</dbReference>
<evidence type="ECO:0000313" key="8">
    <source>
        <dbReference type="Proteomes" id="UP000182142"/>
    </source>
</evidence>
<reference evidence="5" key="2">
    <citation type="submission" date="2016-05" db="EMBL/GenBank/DDBJ databases">
        <authorList>
            <person name="Lavstsen T."/>
            <person name="Jespersen J.S."/>
        </authorList>
    </citation>
    <scope>NUCLEOTIDE SEQUENCE [LARGE SCALE GENOMIC DNA]</scope>
</reference>
<dbReference type="GO" id="GO:0034045">
    <property type="term" value="C:phagophore assembly site membrane"/>
    <property type="evidence" value="ECO:0007669"/>
    <property type="project" value="TreeGrafter"/>
</dbReference>
<dbReference type="GO" id="GO:0097352">
    <property type="term" value="P:autophagosome maturation"/>
    <property type="evidence" value="ECO:0007669"/>
    <property type="project" value="TreeGrafter"/>
</dbReference>
<dbReference type="Gene3D" id="3.10.20.90">
    <property type="entry name" value="Phosphatidylinositol 3-kinase Catalytic Subunit, Chain A, domain 1"/>
    <property type="match status" value="1"/>
</dbReference>
<dbReference type="GO" id="GO:0000045">
    <property type="term" value="P:autophagosome assembly"/>
    <property type="evidence" value="ECO:0007669"/>
    <property type="project" value="InterPro"/>
</dbReference>
<dbReference type="EMBL" id="CWHR02000013">
    <property type="protein sequence ID" value="SBO27837.1"/>
    <property type="molecule type" value="Genomic_DNA"/>
</dbReference>
<dbReference type="InterPro" id="IPR029071">
    <property type="entry name" value="Ubiquitin-like_domsf"/>
</dbReference>
<dbReference type="SUPFAM" id="SSF54236">
    <property type="entry name" value="Ubiquitin-like"/>
    <property type="match status" value="1"/>
</dbReference>